<keyword evidence="2" id="KW-1185">Reference proteome</keyword>
<dbReference type="RefSeq" id="WP_035890856.1">
    <property type="nucleotide sequence ID" value="NZ_JNCF01000057.1"/>
</dbReference>
<accession>A0A0A2SP69</accession>
<proteinExistence type="predicted"/>
<dbReference type="AlphaFoldDB" id="A0A0A2SP69"/>
<protein>
    <submittedName>
        <fullName evidence="1">Type IV secretion protein IcmS</fullName>
    </submittedName>
</protein>
<dbReference type="Proteomes" id="UP000054422">
    <property type="component" value="Unassembled WGS sequence"/>
</dbReference>
<dbReference type="EMBL" id="JNCF01000057">
    <property type="protein sequence ID" value="KGP62557.1"/>
    <property type="molecule type" value="Genomic_DNA"/>
</dbReference>
<gene>
    <name evidence="1" type="ORF">EP47_08435</name>
</gene>
<name>A0A0A2SP69_9GAMM</name>
<dbReference type="STRING" id="1498499.EP47_08435"/>
<evidence type="ECO:0000313" key="2">
    <source>
        <dbReference type="Proteomes" id="UP000054422"/>
    </source>
</evidence>
<sequence>MERDISKCMAKIAASMNAKFYLNDRFVSFEEVFSDTGLLPAIAKRADQLCSLCLGYGLGATYDEAEGSLLGIRVVFDEVTPNVLRLLCMTDVVNELIQGGPSRDYTPLDELMYD</sequence>
<evidence type="ECO:0000313" key="1">
    <source>
        <dbReference type="EMBL" id="KGP62557.1"/>
    </source>
</evidence>
<organism evidence="1 2">
    <name type="scientific">Legionella norrlandica</name>
    <dbReference type="NCBI Taxonomy" id="1498499"/>
    <lineage>
        <taxon>Bacteria</taxon>
        <taxon>Pseudomonadati</taxon>
        <taxon>Pseudomonadota</taxon>
        <taxon>Gammaproteobacteria</taxon>
        <taxon>Legionellales</taxon>
        <taxon>Legionellaceae</taxon>
        <taxon>Legionella</taxon>
    </lineage>
</organism>
<comment type="caution">
    <text evidence="1">The sequence shown here is derived from an EMBL/GenBank/DDBJ whole genome shotgun (WGS) entry which is preliminary data.</text>
</comment>
<reference evidence="1 2" key="1">
    <citation type="submission" date="2014-05" db="EMBL/GenBank/DDBJ databases">
        <authorList>
            <person name="Rizzardi K."/>
            <person name="Winiecka-Krusnell J."/>
            <person name="Ramliden M."/>
            <person name="Alm E."/>
            <person name="Andersson S."/>
            <person name="Byfors S."/>
        </authorList>
    </citation>
    <scope>NUCLEOTIDE SEQUENCE [LARGE SCALE GENOMIC DNA]</scope>
    <source>
        <strain evidence="1 2">LEGN</strain>
    </source>
</reference>
<dbReference type="InterPro" id="IPR022250">
    <property type="entry name" value="T4bSS_IcmS"/>
</dbReference>
<dbReference type="OrthoDB" id="5640644at2"/>
<dbReference type="Pfam" id="PF12608">
    <property type="entry name" value="T4bSS_IcmS"/>
    <property type="match status" value="1"/>
</dbReference>